<evidence type="ECO:0000313" key="7">
    <source>
        <dbReference type="EMBL" id="KEJ96108.1"/>
    </source>
</evidence>
<evidence type="ECO:0000256" key="5">
    <source>
        <dbReference type="PIRSR" id="PIRSR604254-1"/>
    </source>
</evidence>
<feature type="binding site" evidence="5">
    <location>
        <position position="65"/>
    </location>
    <ligand>
        <name>Zn(2+)</name>
        <dbReference type="ChEBI" id="CHEBI:29105"/>
    </ligand>
</feature>
<dbReference type="GeneID" id="68871075"/>
<sequence length="208" mass="21813">MAYPRSFSETLADGSVHVLGLTGSLIGAAILLGHVTAHAPAVTVASVSVYLAVLVFGFAASAAYHLLPWDRSRPVLARVDHAAIYLKIAGTYTPLVVVLGSVTGYVVLGFVWLVALGGAIAKLSFWSTEGRGSLALYLALGWASVLLIWPMWSSLSGAAMALVASGGLTYSAGAVFFAMREFRFQMALWHVFVLVASGCFFAAIALSV</sequence>
<keyword evidence="4 6" id="KW-0472">Membrane</keyword>
<feature type="transmembrane region" description="Helical" evidence="6">
    <location>
        <begin position="133"/>
        <end position="152"/>
    </location>
</feature>
<comment type="subcellular location">
    <subcellularLocation>
        <location evidence="1">Membrane</location>
        <topology evidence="1">Multi-pass membrane protein</topology>
    </subcellularLocation>
</comment>
<evidence type="ECO:0000256" key="4">
    <source>
        <dbReference type="ARBA" id="ARBA00023136"/>
    </source>
</evidence>
<evidence type="ECO:0000256" key="6">
    <source>
        <dbReference type="SAM" id="Phobius"/>
    </source>
</evidence>
<feature type="transmembrane region" description="Helical" evidence="6">
    <location>
        <begin position="47"/>
        <end position="67"/>
    </location>
</feature>
<feature type="transmembrane region" description="Helical" evidence="6">
    <location>
        <begin position="16"/>
        <end position="35"/>
    </location>
</feature>
<dbReference type="PANTHER" id="PTHR20855:SF3">
    <property type="entry name" value="LD03007P"/>
    <property type="match status" value="1"/>
</dbReference>
<feature type="transmembrane region" description="Helical" evidence="6">
    <location>
        <begin position="186"/>
        <end position="206"/>
    </location>
</feature>
<dbReference type="AlphaFoldDB" id="A0A073J0J4"/>
<feature type="binding site" evidence="5">
    <location>
        <position position="190"/>
    </location>
    <ligand>
        <name>Zn(2+)</name>
        <dbReference type="ChEBI" id="CHEBI:29105"/>
    </ligand>
</feature>
<dbReference type="OrthoDB" id="9813689at2"/>
<comment type="caution">
    <text evidence="7">The sequence shown here is derived from an EMBL/GenBank/DDBJ whole genome shotgun (WGS) entry which is preliminary data.</text>
</comment>
<dbReference type="EMBL" id="JAMD01000004">
    <property type="protein sequence ID" value="KEJ96108.1"/>
    <property type="molecule type" value="Genomic_DNA"/>
</dbReference>
<evidence type="ECO:0000256" key="2">
    <source>
        <dbReference type="ARBA" id="ARBA00022692"/>
    </source>
</evidence>
<protein>
    <submittedName>
        <fullName evidence="7">Hemolysin III</fullName>
    </submittedName>
</protein>
<organism evidence="7 8">
    <name type="scientific">Pseudosulfitobacter pseudonitzschiae</name>
    <dbReference type="NCBI Taxonomy" id="1402135"/>
    <lineage>
        <taxon>Bacteria</taxon>
        <taxon>Pseudomonadati</taxon>
        <taxon>Pseudomonadota</taxon>
        <taxon>Alphaproteobacteria</taxon>
        <taxon>Rhodobacterales</taxon>
        <taxon>Roseobacteraceae</taxon>
        <taxon>Pseudosulfitobacter</taxon>
    </lineage>
</organism>
<dbReference type="Proteomes" id="UP000027746">
    <property type="component" value="Unassembled WGS sequence"/>
</dbReference>
<feature type="transmembrane region" description="Helical" evidence="6">
    <location>
        <begin position="158"/>
        <end position="179"/>
    </location>
</feature>
<accession>A0A073J0J4</accession>
<dbReference type="GO" id="GO:0016020">
    <property type="term" value="C:membrane"/>
    <property type="evidence" value="ECO:0007669"/>
    <property type="project" value="UniProtKB-SubCell"/>
</dbReference>
<evidence type="ECO:0000313" key="8">
    <source>
        <dbReference type="Proteomes" id="UP000027746"/>
    </source>
</evidence>
<reference evidence="7 8" key="1">
    <citation type="submission" date="2014-01" db="EMBL/GenBank/DDBJ databases">
        <title>Sulfitobacter sp. H3 (MCCC 1A00686) Genome Sequencing.</title>
        <authorList>
            <person name="Lai Q."/>
            <person name="Hong Z."/>
        </authorList>
    </citation>
    <scope>NUCLEOTIDE SEQUENCE [LARGE SCALE GENOMIC DNA]</scope>
    <source>
        <strain evidence="7 8">H3</strain>
    </source>
</reference>
<name>A0A073J0J4_9RHOB</name>
<evidence type="ECO:0000256" key="3">
    <source>
        <dbReference type="ARBA" id="ARBA00022989"/>
    </source>
</evidence>
<keyword evidence="5" id="KW-0479">Metal-binding</keyword>
<evidence type="ECO:0000256" key="1">
    <source>
        <dbReference type="ARBA" id="ARBA00004141"/>
    </source>
</evidence>
<dbReference type="GO" id="GO:0046872">
    <property type="term" value="F:metal ion binding"/>
    <property type="evidence" value="ECO:0007669"/>
    <property type="project" value="UniProtKB-KW"/>
</dbReference>
<feature type="transmembrane region" description="Helical" evidence="6">
    <location>
        <begin position="95"/>
        <end position="121"/>
    </location>
</feature>
<proteinExistence type="predicted"/>
<keyword evidence="5" id="KW-0862">Zinc</keyword>
<dbReference type="RefSeq" id="WP_037925182.1">
    <property type="nucleotide sequence ID" value="NZ_CP054599.1"/>
</dbReference>
<keyword evidence="3 6" id="KW-1133">Transmembrane helix</keyword>
<dbReference type="InterPro" id="IPR004254">
    <property type="entry name" value="AdipoR/HlyIII-related"/>
</dbReference>
<dbReference type="Pfam" id="PF03006">
    <property type="entry name" value="HlyIII"/>
    <property type="match status" value="1"/>
</dbReference>
<keyword evidence="8" id="KW-1185">Reference proteome</keyword>
<dbReference type="PANTHER" id="PTHR20855">
    <property type="entry name" value="ADIPOR/PROGESTIN RECEPTOR-RELATED"/>
    <property type="match status" value="1"/>
</dbReference>
<keyword evidence="2 6" id="KW-0812">Transmembrane</keyword>
<gene>
    <name evidence="7" type="ORF">SUH3_17755</name>
</gene>